<evidence type="ECO:0000256" key="1">
    <source>
        <dbReference type="SAM" id="MobiDB-lite"/>
    </source>
</evidence>
<organism evidence="2 3">
    <name type="scientific">Takifugu flavidus</name>
    <name type="common">sansaifugu</name>
    <dbReference type="NCBI Taxonomy" id="433684"/>
    <lineage>
        <taxon>Eukaryota</taxon>
        <taxon>Metazoa</taxon>
        <taxon>Chordata</taxon>
        <taxon>Craniata</taxon>
        <taxon>Vertebrata</taxon>
        <taxon>Euteleostomi</taxon>
        <taxon>Actinopterygii</taxon>
        <taxon>Neopterygii</taxon>
        <taxon>Teleostei</taxon>
        <taxon>Neoteleostei</taxon>
        <taxon>Acanthomorphata</taxon>
        <taxon>Eupercaria</taxon>
        <taxon>Tetraodontiformes</taxon>
        <taxon>Tetradontoidea</taxon>
        <taxon>Tetraodontidae</taxon>
        <taxon>Takifugu</taxon>
    </lineage>
</organism>
<dbReference type="Proteomes" id="UP000324091">
    <property type="component" value="Chromosome 4"/>
</dbReference>
<evidence type="ECO:0000313" key="3">
    <source>
        <dbReference type="Proteomes" id="UP000324091"/>
    </source>
</evidence>
<protein>
    <submittedName>
        <fullName evidence="2">Uncharacterized protein</fullName>
    </submittedName>
</protein>
<dbReference type="EMBL" id="RHFK02000017">
    <property type="protein sequence ID" value="TWW61700.1"/>
    <property type="molecule type" value="Genomic_DNA"/>
</dbReference>
<feature type="region of interest" description="Disordered" evidence="1">
    <location>
        <begin position="71"/>
        <end position="101"/>
    </location>
</feature>
<gene>
    <name evidence="2" type="ORF">D4764_04G0003470</name>
</gene>
<reference evidence="2 3" key="1">
    <citation type="submission" date="2019-04" db="EMBL/GenBank/DDBJ databases">
        <title>Chromosome genome assembly for Takifugu flavidus.</title>
        <authorList>
            <person name="Xiao S."/>
        </authorList>
    </citation>
    <scope>NUCLEOTIDE SEQUENCE [LARGE SCALE GENOMIC DNA]</scope>
    <source>
        <strain evidence="2">HTHZ2018</strain>
        <tissue evidence="2">Muscle</tissue>
    </source>
</reference>
<dbReference type="AlphaFoldDB" id="A0A5C6N7D8"/>
<evidence type="ECO:0000313" key="2">
    <source>
        <dbReference type="EMBL" id="TWW61700.1"/>
    </source>
</evidence>
<accession>A0A5C6N7D8</accession>
<proteinExistence type="predicted"/>
<keyword evidence="3" id="KW-1185">Reference proteome</keyword>
<sequence>MGTAEEHGRTCLTSPSRSECAQKSAFVTKINTKAITGANSLRGRGRHAALKHSRAVEVLRSRRANLPKSSMLAGNRFKEPDQNVSVDRSSSSWFSSPVAKL</sequence>
<name>A0A5C6N7D8_9TELE</name>
<comment type="caution">
    <text evidence="2">The sequence shown here is derived from an EMBL/GenBank/DDBJ whole genome shotgun (WGS) entry which is preliminary data.</text>
</comment>
<feature type="compositionally biased region" description="Low complexity" evidence="1">
    <location>
        <begin position="84"/>
        <end position="101"/>
    </location>
</feature>